<organism evidence="1">
    <name type="scientific">marine sediment metagenome</name>
    <dbReference type="NCBI Taxonomy" id="412755"/>
    <lineage>
        <taxon>unclassified sequences</taxon>
        <taxon>metagenomes</taxon>
        <taxon>ecological metagenomes</taxon>
    </lineage>
</organism>
<protein>
    <submittedName>
        <fullName evidence="1">Uncharacterized protein</fullName>
    </submittedName>
</protein>
<feature type="non-terminal residue" evidence="1">
    <location>
        <position position="39"/>
    </location>
</feature>
<proteinExistence type="predicted"/>
<sequence length="39" mass="4625">MNKLDLPFDLYTRNFLISKLVKAIRYKNRLKILDVGGKE</sequence>
<evidence type="ECO:0000313" key="1">
    <source>
        <dbReference type="EMBL" id="GAH12423.1"/>
    </source>
</evidence>
<reference evidence="1" key="1">
    <citation type="journal article" date="2014" name="Front. Microbiol.">
        <title>High frequency of phylogenetically diverse reductive dehalogenase-homologous genes in deep subseafloor sedimentary metagenomes.</title>
        <authorList>
            <person name="Kawai M."/>
            <person name="Futagami T."/>
            <person name="Toyoda A."/>
            <person name="Takaki Y."/>
            <person name="Nishi S."/>
            <person name="Hori S."/>
            <person name="Arai W."/>
            <person name="Tsubouchi T."/>
            <person name="Morono Y."/>
            <person name="Uchiyama I."/>
            <person name="Ito T."/>
            <person name="Fujiyama A."/>
            <person name="Inagaki F."/>
            <person name="Takami H."/>
        </authorList>
    </citation>
    <scope>NUCLEOTIDE SEQUENCE</scope>
    <source>
        <strain evidence="1">Expedition CK06-06</strain>
    </source>
</reference>
<name>X1EUW5_9ZZZZ</name>
<accession>X1EUW5</accession>
<dbReference type="EMBL" id="BART01032576">
    <property type="protein sequence ID" value="GAH12423.1"/>
    <property type="molecule type" value="Genomic_DNA"/>
</dbReference>
<comment type="caution">
    <text evidence="1">The sequence shown here is derived from an EMBL/GenBank/DDBJ whole genome shotgun (WGS) entry which is preliminary data.</text>
</comment>
<dbReference type="AlphaFoldDB" id="X1EUW5"/>
<gene>
    <name evidence="1" type="ORF">S01H4_56251</name>
</gene>